<feature type="compositionally biased region" description="Low complexity" evidence="1">
    <location>
        <begin position="212"/>
        <end position="224"/>
    </location>
</feature>
<evidence type="ECO:0000256" key="1">
    <source>
        <dbReference type="SAM" id="MobiDB-lite"/>
    </source>
</evidence>
<keyword evidence="4" id="KW-1185">Reference proteome</keyword>
<feature type="chain" id="PRO_5045097565" evidence="2">
    <location>
        <begin position="30"/>
        <end position="224"/>
    </location>
</feature>
<organism evidence="3 4">
    <name type="scientific">Noviherbaspirillum album</name>
    <dbReference type="NCBI Taxonomy" id="3080276"/>
    <lineage>
        <taxon>Bacteria</taxon>
        <taxon>Pseudomonadati</taxon>
        <taxon>Pseudomonadota</taxon>
        <taxon>Betaproteobacteria</taxon>
        <taxon>Burkholderiales</taxon>
        <taxon>Oxalobacteraceae</taxon>
        <taxon>Noviherbaspirillum</taxon>
    </lineage>
</organism>
<name>A0ABU6JBW5_9BURK</name>
<feature type="compositionally biased region" description="Polar residues" evidence="1">
    <location>
        <begin position="177"/>
        <end position="189"/>
    </location>
</feature>
<dbReference type="EMBL" id="JAWIIV010000015">
    <property type="protein sequence ID" value="MEC4721035.1"/>
    <property type="molecule type" value="Genomic_DNA"/>
</dbReference>
<dbReference type="RefSeq" id="WP_326507743.1">
    <property type="nucleotide sequence ID" value="NZ_JAWIIV010000015.1"/>
</dbReference>
<keyword evidence="2" id="KW-0732">Signal</keyword>
<accession>A0ABU6JBW5</accession>
<proteinExistence type="predicted"/>
<protein>
    <submittedName>
        <fullName evidence="3">DUF3106 domain-containing protein</fullName>
    </submittedName>
</protein>
<evidence type="ECO:0000256" key="2">
    <source>
        <dbReference type="SAM" id="SignalP"/>
    </source>
</evidence>
<evidence type="ECO:0000313" key="3">
    <source>
        <dbReference type="EMBL" id="MEC4721035.1"/>
    </source>
</evidence>
<dbReference type="InterPro" id="IPR021455">
    <property type="entry name" value="DUF3106"/>
</dbReference>
<dbReference type="Pfam" id="PF11304">
    <property type="entry name" value="DUF3106"/>
    <property type="match status" value="1"/>
</dbReference>
<comment type="caution">
    <text evidence="3">The sequence shown here is derived from an EMBL/GenBank/DDBJ whole genome shotgun (WGS) entry which is preliminary data.</text>
</comment>
<gene>
    <name evidence="3" type="ORF">RY831_17860</name>
</gene>
<feature type="region of interest" description="Disordered" evidence="1">
    <location>
        <begin position="157"/>
        <end position="224"/>
    </location>
</feature>
<reference evidence="3 4" key="1">
    <citation type="submission" date="2023-10" db="EMBL/GenBank/DDBJ databases">
        <title>Noviherbaspirillum sp. CPCC 100848 genome assembly.</title>
        <authorList>
            <person name="Li X.Y."/>
            <person name="Fang X.M."/>
        </authorList>
    </citation>
    <scope>NUCLEOTIDE SEQUENCE [LARGE SCALE GENOMIC DNA]</scope>
    <source>
        <strain evidence="3 4">CPCC 100848</strain>
    </source>
</reference>
<feature type="signal peptide" evidence="2">
    <location>
        <begin position="1"/>
        <end position="29"/>
    </location>
</feature>
<sequence>MPPMLCSTAARLLRAACISSSMVASLAFAQATNAPDAANAANAAANVPAPSAAGNTARLQPDARPLWTELTPAQQQALAPLSGEWDRLDGFRKNKWLAIGNKFASMKPDEQQRMHERMRDWVKLTPEERRTARTNYARAKQLGPDRKNEQWEKYQQLPEDQKKELADSPAPRKRVTTLPSPSAQRNASATLPPIKAAPKPVHEQSVTPKVTSQSAISPAAAPSK</sequence>
<evidence type="ECO:0000313" key="4">
    <source>
        <dbReference type="Proteomes" id="UP001352263"/>
    </source>
</evidence>
<dbReference type="Proteomes" id="UP001352263">
    <property type="component" value="Unassembled WGS sequence"/>
</dbReference>